<dbReference type="PANTHER" id="PTHR36924">
    <property type="entry name" value="ANTITOXIN HIGA-1"/>
    <property type="match status" value="1"/>
</dbReference>
<proteinExistence type="predicted"/>
<comment type="caution">
    <text evidence="2">The sequence shown here is derived from an EMBL/GenBank/DDBJ whole genome shotgun (WGS) entry which is preliminary data.</text>
</comment>
<dbReference type="InterPro" id="IPR010982">
    <property type="entry name" value="Lambda_DNA-bd_dom_sf"/>
</dbReference>
<keyword evidence="3" id="KW-1185">Reference proteome</keyword>
<dbReference type="NCBIfam" id="TIGR02607">
    <property type="entry name" value="antidote_HigA"/>
    <property type="match status" value="1"/>
</dbReference>
<name>A0A2G4R8B3_9PROT</name>
<evidence type="ECO:0000256" key="1">
    <source>
        <dbReference type="ARBA" id="ARBA00023125"/>
    </source>
</evidence>
<evidence type="ECO:0000313" key="2">
    <source>
        <dbReference type="EMBL" id="PHY92784.1"/>
    </source>
</evidence>
<sequence length="90" mass="9972">MMPGDRHRCPTHPGELLRLDVIPAGFKETSEIAQALGISCPHLHEILATRKPITPELAERLGQLLGNGPDLWIRMQAAHDDWQTTHPGIP</sequence>
<dbReference type="InterPro" id="IPR013430">
    <property type="entry name" value="Toxin_antidote_HigA"/>
</dbReference>
<keyword evidence="1" id="KW-0238">DNA-binding</keyword>
<evidence type="ECO:0000313" key="3">
    <source>
        <dbReference type="Proteomes" id="UP000228751"/>
    </source>
</evidence>
<dbReference type="EMBL" id="PEBQ01000192">
    <property type="protein sequence ID" value="PHY92784.1"/>
    <property type="molecule type" value="Genomic_DNA"/>
</dbReference>
<organism evidence="2 3">
    <name type="scientific">Acetobacter pomorum</name>
    <dbReference type="NCBI Taxonomy" id="65959"/>
    <lineage>
        <taxon>Bacteria</taxon>
        <taxon>Pseudomonadati</taxon>
        <taxon>Pseudomonadota</taxon>
        <taxon>Alphaproteobacteria</taxon>
        <taxon>Acetobacterales</taxon>
        <taxon>Acetobacteraceae</taxon>
        <taxon>Acetobacter</taxon>
    </lineage>
</organism>
<dbReference type="SUPFAM" id="SSF47413">
    <property type="entry name" value="lambda repressor-like DNA-binding domains"/>
    <property type="match status" value="1"/>
</dbReference>
<dbReference type="GO" id="GO:0003677">
    <property type="term" value="F:DNA binding"/>
    <property type="evidence" value="ECO:0007669"/>
    <property type="project" value="UniProtKB-KW"/>
</dbReference>
<dbReference type="PANTHER" id="PTHR36924:SF1">
    <property type="entry name" value="ANTITOXIN HIGA-1"/>
    <property type="match status" value="1"/>
</dbReference>
<dbReference type="OrthoDB" id="3174593at2"/>
<dbReference type="Proteomes" id="UP000228751">
    <property type="component" value="Unassembled WGS sequence"/>
</dbReference>
<reference evidence="2 3" key="1">
    <citation type="submission" date="2017-10" db="EMBL/GenBank/DDBJ databases">
        <title>Genomic analysis of the genus Acetobacter.</title>
        <authorList>
            <person name="Kim K.H."/>
            <person name="Chun B.H."/>
            <person name="Son A.R."/>
            <person name="Jeon C.O."/>
        </authorList>
    </citation>
    <scope>NUCLEOTIDE SEQUENCE [LARGE SCALE GENOMIC DNA]</scope>
    <source>
        <strain evidence="2 3">LHT 2458</strain>
    </source>
</reference>
<gene>
    <name evidence="2" type="primary">higA</name>
    <name evidence="2" type="ORF">CSR02_14950</name>
</gene>
<dbReference type="RefSeq" id="WP_051672187.1">
    <property type="nucleotide sequence ID" value="NZ_PEBQ01000192.1"/>
</dbReference>
<dbReference type="Gene3D" id="1.10.260.40">
    <property type="entry name" value="lambda repressor-like DNA-binding domains"/>
    <property type="match status" value="1"/>
</dbReference>
<dbReference type="AlphaFoldDB" id="A0A2G4R8B3"/>
<accession>A0A2G4R8B3</accession>
<protein>
    <submittedName>
        <fullName evidence="2">Addiction module antidote protein, HigA family</fullName>
    </submittedName>
</protein>